<dbReference type="EMBL" id="BQXS01008806">
    <property type="protein sequence ID" value="GKT30463.1"/>
    <property type="molecule type" value="Genomic_DNA"/>
</dbReference>
<dbReference type="Proteomes" id="UP001057375">
    <property type="component" value="Unassembled WGS sequence"/>
</dbReference>
<keyword evidence="3" id="KW-1185">Reference proteome</keyword>
<feature type="non-terminal residue" evidence="2">
    <location>
        <position position="51"/>
    </location>
</feature>
<gene>
    <name evidence="2" type="ORF">ADUPG1_005508</name>
</gene>
<evidence type="ECO:0000313" key="2">
    <source>
        <dbReference type="EMBL" id="GKT30463.1"/>
    </source>
</evidence>
<sequence length="51" mass="5487">MVGMALVTGNAAKLIPSCRKMPALSMRHRGRTEADGPIRPESGADPAWPER</sequence>
<protein>
    <submittedName>
        <fullName evidence="2">Uncharacterized protein</fullName>
    </submittedName>
</protein>
<accession>A0ABQ5KG56</accession>
<organism evidence="2 3">
    <name type="scientific">Aduncisulcus paluster</name>
    <dbReference type="NCBI Taxonomy" id="2918883"/>
    <lineage>
        <taxon>Eukaryota</taxon>
        <taxon>Metamonada</taxon>
        <taxon>Carpediemonas-like organisms</taxon>
        <taxon>Aduncisulcus</taxon>
    </lineage>
</organism>
<reference evidence="2" key="1">
    <citation type="submission" date="2022-03" db="EMBL/GenBank/DDBJ databases">
        <title>Draft genome sequence of Aduncisulcus paluster, a free-living microaerophilic Fornicata.</title>
        <authorList>
            <person name="Yuyama I."/>
            <person name="Kume K."/>
            <person name="Tamura T."/>
            <person name="Inagaki Y."/>
            <person name="Hashimoto T."/>
        </authorList>
    </citation>
    <scope>NUCLEOTIDE SEQUENCE</scope>
    <source>
        <strain evidence="2">NY0171</strain>
    </source>
</reference>
<name>A0ABQ5KG56_9EUKA</name>
<evidence type="ECO:0000256" key="1">
    <source>
        <dbReference type="SAM" id="MobiDB-lite"/>
    </source>
</evidence>
<proteinExistence type="predicted"/>
<feature type="region of interest" description="Disordered" evidence="1">
    <location>
        <begin position="25"/>
        <end position="51"/>
    </location>
</feature>
<comment type="caution">
    <text evidence="2">The sequence shown here is derived from an EMBL/GenBank/DDBJ whole genome shotgun (WGS) entry which is preliminary data.</text>
</comment>
<evidence type="ECO:0000313" key="3">
    <source>
        <dbReference type="Proteomes" id="UP001057375"/>
    </source>
</evidence>